<dbReference type="PANTHER" id="PTHR47182">
    <property type="entry name" value="CELL WALL ALPHA-1,3-GLUCAN SYNTHASE AGS1-RELATED"/>
    <property type="match status" value="1"/>
</dbReference>
<organism evidence="4 5">
    <name type="scientific">Marasmius tenuissimus</name>
    <dbReference type="NCBI Taxonomy" id="585030"/>
    <lineage>
        <taxon>Eukaryota</taxon>
        <taxon>Fungi</taxon>
        <taxon>Dikarya</taxon>
        <taxon>Basidiomycota</taxon>
        <taxon>Agaricomycotina</taxon>
        <taxon>Agaricomycetes</taxon>
        <taxon>Agaricomycetidae</taxon>
        <taxon>Agaricales</taxon>
        <taxon>Marasmiineae</taxon>
        <taxon>Marasmiaceae</taxon>
        <taxon>Marasmius</taxon>
    </lineage>
</organism>
<feature type="domain" description="Starch synthase catalytic" evidence="3">
    <location>
        <begin position="36"/>
        <end position="138"/>
    </location>
</feature>
<comment type="caution">
    <text evidence="4">The sequence shown here is derived from an EMBL/GenBank/DDBJ whole genome shotgun (WGS) entry which is preliminary data.</text>
</comment>
<keyword evidence="1" id="KW-0328">Glycosyltransferase</keyword>
<protein>
    <recommendedName>
        <fullName evidence="3">Starch synthase catalytic domain-containing protein</fullName>
    </recommendedName>
</protein>
<sequence>MIIDKECHGSPLSKVGDLEYPPGEPAEPMEVITFGETYLIEVETHTLDNITYVILDSPVFRTQTKADPYPPRMDDLSSAIFYSTWNQAIAATVRRFPTIDIYHINDYHGAIAPIYLLPKVLPVCLSLHNAEFQGLWPVKCYAARPDNVGSYH</sequence>
<dbReference type="InterPro" id="IPR013534">
    <property type="entry name" value="Starch_synth_cat_dom"/>
</dbReference>
<dbReference type="PANTHER" id="PTHR47182:SF2">
    <property type="entry name" value="CELL WALL ALPHA-1,3-GLUCAN SYNTHASE AGS1"/>
    <property type="match status" value="1"/>
</dbReference>
<evidence type="ECO:0000256" key="1">
    <source>
        <dbReference type="ARBA" id="ARBA00022676"/>
    </source>
</evidence>
<reference evidence="4 5" key="1">
    <citation type="submission" date="2024-05" db="EMBL/GenBank/DDBJ databases">
        <title>A draft genome resource for the thread blight pathogen Marasmius tenuissimus strain MS-2.</title>
        <authorList>
            <person name="Yulfo-Soto G.E."/>
            <person name="Baruah I.K."/>
            <person name="Amoako-Attah I."/>
            <person name="Bukari Y."/>
            <person name="Meinhardt L.W."/>
            <person name="Bailey B.A."/>
            <person name="Cohen S.P."/>
        </authorList>
    </citation>
    <scope>NUCLEOTIDE SEQUENCE [LARGE SCALE GENOMIC DNA]</scope>
    <source>
        <strain evidence="4 5">MS-2</strain>
    </source>
</reference>
<evidence type="ECO:0000259" key="3">
    <source>
        <dbReference type="Pfam" id="PF08323"/>
    </source>
</evidence>
<dbReference type="Gene3D" id="3.40.50.2000">
    <property type="entry name" value="Glycogen Phosphorylase B"/>
    <property type="match status" value="1"/>
</dbReference>
<name>A0ABR2ZQL5_9AGAR</name>
<dbReference type="Pfam" id="PF08323">
    <property type="entry name" value="Glyco_transf_5"/>
    <property type="match status" value="1"/>
</dbReference>
<dbReference type="EMBL" id="JBBXMP010000069">
    <property type="protein sequence ID" value="KAL0063977.1"/>
    <property type="molecule type" value="Genomic_DNA"/>
</dbReference>
<gene>
    <name evidence="4" type="ORF">AAF712_009045</name>
</gene>
<evidence type="ECO:0000256" key="2">
    <source>
        <dbReference type="ARBA" id="ARBA00022679"/>
    </source>
</evidence>
<keyword evidence="2" id="KW-0808">Transferase</keyword>
<proteinExistence type="predicted"/>
<accession>A0ABR2ZQL5</accession>
<dbReference type="Proteomes" id="UP001437256">
    <property type="component" value="Unassembled WGS sequence"/>
</dbReference>
<keyword evidence="5" id="KW-1185">Reference proteome</keyword>
<evidence type="ECO:0000313" key="5">
    <source>
        <dbReference type="Proteomes" id="UP001437256"/>
    </source>
</evidence>
<dbReference type="InterPro" id="IPR058655">
    <property type="entry name" value="Mok11-14/Ags1-like"/>
</dbReference>
<dbReference type="SUPFAM" id="SSF53756">
    <property type="entry name" value="UDP-Glycosyltransferase/glycogen phosphorylase"/>
    <property type="match status" value="1"/>
</dbReference>
<evidence type="ECO:0000313" key="4">
    <source>
        <dbReference type="EMBL" id="KAL0063977.1"/>
    </source>
</evidence>